<evidence type="ECO:0000259" key="3">
    <source>
        <dbReference type="SMART" id="SM00787"/>
    </source>
</evidence>
<feature type="compositionally biased region" description="Polar residues" evidence="2">
    <location>
        <begin position="223"/>
        <end position="233"/>
    </location>
</feature>
<dbReference type="AlphaFoldDB" id="A0AAN7D7E2"/>
<feature type="compositionally biased region" description="Acidic residues" evidence="2">
    <location>
        <begin position="281"/>
        <end position="292"/>
    </location>
</feature>
<feature type="compositionally biased region" description="Acidic residues" evidence="2">
    <location>
        <begin position="237"/>
        <end position="254"/>
    </location>
</feature>
<dbReference type="InterPro" id="IPR040850">
    <property type="entry name" value="Knl1_RWD_C"/>
</dbReference>
<dbReference type="RefSeq" id="XP_064678254.1">
    <property type="nucleotide sequence ID" value="XM_064831974.1"/>
</dbReference>
<feature type="compositionally biased region" description="Acidic residues" evidence="2">
    <location>
        <begin position="204"/>
        <end position="215"/>
    </location>
</feature>
<evidence type="ECO:0000313" key="5">
    <source>
        <dbReference type="Proteomes" id="UP001304243"/>
    </source>
</evidence>
<evidence type="ECO:0000256" key="2">
    <source>
        <dbReference type="SAM" id="MobiDB-lite"/>
    </source>
</evidence>
<dbReference type="Pfam" id="PF18210">
    <property type="entry name" value="Knl1_RWD_C"/>
    <property type="match status" value="1"/>
</dbReference>
<dbReference type="PANTHER" id="PTHR28260">
    <property type="entry name" value="SPINDLE POLE BODY COMPONENT SPC105"/>
    <property type="match status" value="1"/>
</dbReference>
<feature type="region of interest" description="Disordered" evidence="2">
    <location>
        <begin position="266"/>
        <end position="292"/>
    </location>
</feature>
<dbReference type="InterPro" id="IPR013253">
    <property type="entry name" value="Spc7_domain"/>
</dbReference>
<dbReference type="GeneID" id="89956490"/>
<feature type="coiled-coil region" evidence="1">
    <location>
        <begin position="592"/>
        <end position="650"/>
    </location>
</feature>
<feature type="compositionally biased region" description="Polar residues" evidence="2">
    <location>
        <begin position="266"/>
        <end position="280"/>
    </location>
</feature>
<dbReference type="GO" id="GO:0034501">
    <property type="term" value="P:protein localization to kinetochore"/>
    <property type="evidence" value="ECO:0007669"/>
    <property type="project" value="TreeGrafter"/>
</dbReference>
<proteinExistence type="predicted"/>
<feature type="region of interest" description="Disordered" evidence="2">
    <location>
        <begin position="127"/>
        <end position="254"/>
    </location>
</feature>
<dbReference type="InterPro" id="IPR033338">
    <property type="entry name" value="Spc105/Spc7"/>
</dbReference>
<accession>A0AAN7D7E2</accession>
<name>A0AAN7D7E2_9FUNG</name>
<feature type="domain" description="Spc7 kinetochore protein" evidence="3">
    <location>
        <begin position="387"/>
        <end position="698"/>
    </location>
</feature>
<reference evidence="4 5" key="1">
    <citation type="submission" date="2022-11" db="EMBL/GenBank/DDBJ databases">
        <title>Mucor velutinosus strain NIH1002 WGS.</title>
        <authorList>
            <person name="Subramanian P."/>
            <person name="Mullikin J.C."/>
            <person name="Segre J.A."/>
            <person name="Zelazny A.M."/>
        </authorList>
    </citation>
    <scope>NUCLEOTIDE SEQUENCE [LARGE SCALE GENOMIC DNA]</scope>
    <source>
        <strain evidence="4 5">NIH1002</strain>
    </source>
</reference>
<keyword evidence="1" id="KW-0175">Coiled coil</keyword>
<evidence type="ECO:0000313" key="4">
    <source>
        <dbReference type="EMBL" id="KAK4511588.1"/>
    </source>
</evidence>
<dbReference type="GO" id="GO:1990758">
    <property type="term" value="P:mitotic sister chromatid biorientation"/>
    <property type="evidence" value="ECO:0007669"/>
    <property type="project" value="TreeGrafter"/>
</dbReference>
<dbReference type="Pfam" id="PF08317">
    <property type="entry name" value="Spc7"/>
    <property type="match status" value="1"/>
</dbReference>
<organism evidence="4 5">
    <name type="scientific">Mucor velutinosus</name>
    <dbReference type="NCBI Taxonomy" id="708070"/>
    <lineage>
        <taxon>Eukaryota</taxon>
        <taxon>Fungi</taxon>
        <taxon>Fungi incertae sedis</taxon>
        <taxon>Mucoromycota</taxon>
        <taxon>Mucoromycotina</taxon>
        <taxon>Mucoromycetes</taxon>
        <taxon>Mucorales</taxon>
        <taxon>Mucorineae</taxon>
        <taxon>Mucoraceae</taxon>
        <taxon>Mucor</taxon>
    </lineage>
</organism>
<evidence type="ECO:0000256" key="1">
    <source>
        <dbReference type="SAM" id="Coils"/>
    </source>
</evidence>
<keyword evidence="5" id="KW-1185">Reference proteome</keyword>
<dbReference type="Proteomes" id="UP001304243">
    <property type="component" value="Unassembled WGS sequence"/>
</dbReference>
<dbReference type="SMART" id="SM00787">
    <property type="entry name" value="Spc7"/>
    <property type="match status" value="1"/>
</dbReference>
<sequence length="870" mass="99971">MSHTPPPMQSPIRARRTYESSFETHRWTVDNSESRYFQIHSPVRSILKEPSTPLRYKSPLFQHEQEQRRRHLAERRRVSFAPAANLRVYNEDDTPDISMRNVPSIIEETEPTMLMADVFASPAHQAPSPFLQRLTGSPLDQRKRRPDLFGSPPGDTRSPKRRFGGQPPSILSRVQNDNEEEDGTSDLTQYLSVKHQKGPRNIFDEEDEEDEEDKEQEEREKQVAQNTVKQRQSVVMEDVEEEDDEEEEELEDPTVESMMITQTIIEPVPATSNAPTNTQDQTDDVEEEEEGEDLSMAEANSQEADDDAMQITQEIPILTTMQSPTMQSPLRKSPARDAADVYSPHHTFYLHDKSPYHDRRLSQTLDLTDRFNAYDDQEDDLLQEEFPETYHSIPDISNSMSLSDFLSIVGVRFPPEIPVKALRRRSTYTADYGVATVAEQGAAALSTLPQLELYETSCQKLNQFIRECKERIDQIDEDVSSVNPQIFQEYKEGSLAAQKAMGVRLTAMKKYAWKRAASEFYKIWCNTLTEFTDILQANRSKLLQDDGKAAQFGQDVSNKMSDISTYLESVVQLHEEAERREQAYDRIDHKALARLEEEIAQQKTSIEGFKKHYKELEDLESQLVEKTTSLEKRKQELVDAIDLAKRLKANNHYVTDRDLAYAADKFRRCSKINKFRLPKAPDDTLELSINGDVNIVVDKEKLSSQSEDAVLIRLLESRNQELGPLSELVHGLQVIAKDNWDMDEIIQDISIYWNRVRMIQHELDAVQRRFWVEIKSLEFVNDPEDAGFSCQICVSSYMGRTKFTVSFEVKSKDVVNYPKIDLSTFDVNLHYGSISQPTLDEILRKGISISGFNNLVDTLRNTLDQISIPT</sequence>
<gene>
    <name evidence="4" type="ORF">ATC70_012804</name>
</gene>
<comment type="caution">
    <text evidence="4">The sequence shown here is derived from an EMBL/GenBank/DDBJ whole genome shotgun (WGS) entry which is preliminary data.</text>
</comment>
<protein>
    <recommendedName>
        <fullName evidence="3">Spc7 kinetochore protein domain-containing protein</fullName>
    </recommendedName>
</protein>
<dbReference type="PANTHER" id="PTHR28260:SF1">
    <property type="entry name" value="SPINDLE POLE BODY COMPONENT SPC105"/>
    <property type="match status" value="1"/>
</dbReference>
<feature type="region of interest" description="Disordered" evidence="2">
    <location>
        <begin position="1"/>
        <end position="21"/>
    </location>
</feature>
<dbReference type="GO" id="GO:0000776">
    <property type="term" value="C:kinetochore"/>
    <property type="evidence" value="ECO:0007669"/>
    <property type="project" value="TreeGrafter"/>
</dbReference>
<dbReference type="EMBL" id="JASEJX010000030">
    <property type="protein sequence ID" value="KAK4511588.1"/>
    <property type="molecule type" value="Genomic_DNA"/>
</dbReference>
<dbReference type="GO" id="GO:0007094">
    <property type="term" value="P:mitotic spindle assembly checkpoint signaling"/>
    <property type="evidence" value="ECO:0007669"/>
    <property type="project" value="TreeGrafter"/>
</dbReference>